<dbReference type="STRING" id="221109.gene:10735484"/>
<dbReference type="PhylomeDB" id="Q8ELJ5"/>
<reference evidence="2 3" key="2">
    <citation type="journal article" date="2002" name="Nucleic Acids Res.">
        <title>Genome sequence of Oceanobacillus iheyensis isolated from the Iheya Ridge and its unexpected adaptive capabilities to extreme environments.</title>
        <authorList>
            <person name="Takami H."/>
            <person name="Takaki Y."/>
            <person name="Uchiyama I."/>
        </authorList>
    </citation>
    <scope>NUCLEOTIDE SEQUENCE [LARGE SCALE GENOMIC DNA]</scope>
    <source>
        <strain evidence="3">DSM 14371 / CIP 107618 / JCM 11309 / KCTC 3954 / HTE831</strain>
    </source>
</reference>
<evidence type="ECO:0000313" key="2">
    <source>
        <dbReference type="EMBL" id="BAC15188.1"/>
    </source>
</evidence>
<gene>
    <name evidence="2" type="ordered locus">OB3232</name>
</gene>
<dbReference type="OrthoDB" id="9786584at2"/>
<reference evidence="2 3" key="1">
    <citation type="journal article" date="2001" name="FEMS Microbiol. Lett.">
        <title>Oceanobacillus iheyensis gen. nov., sp. nov., a deep-sea extremely halotolerant and alkaliphilic species isolated from a depth of 1050 m on the Iheya Ridge.</title>
        <authorList>
            <person name="Lu J."/>
            <person name="Nogi Y."/>
            <person name="Takami H."/>
        </authorList>
    </citation>
    <scope>NUCLEOTIDE SEQUENCE [LARGE SCALE GENOMIC DNA]</scope>
    <source>
        <strain evidence="3">DSM 14371 / CIP 107618 / JCM 11309 / KCTC 3954 / HTE831</strain>
    </source>
</reference>
<dbReference type="AlphaFoldDB" id="Q8ELJ5"/>
<dbReference type="EMBL" id="BA000028">
    <property type="protein sequence ID" value="BAC15188.1"/>
    <property type="molecule type" value="Genomic_DNA"/>
</dbReference>
<dbReference type="HOGENOM" id="CLU_035063_4_0_9"/>
<dbReference type="InterPro" id="IPR050312">
    <property type="entry name" value="IolE/XylAMocC-like"/>
</dbReference>
<dbReference type="Pfam" id="PF01261">
    <property type="entry name" value="AP_endonuc_2"/>
    <property type="match status" value="1"/>
</dbReference>
<dbReference type="Proteomes" id="UP000000822">
    <property type="component" value="Chromosome"/>
</dbReference>
<evidence type="ECO:0000313" key="3">
    <source>
        <dbReference type="Proteomes" id="UP000000822"/>
    </source>
</evidence>
<dbReference type="PANTHER" id="PTHR12110:SF48">
    <property type="entry name" value="BLL3656 PROTEIN"/>
    <property type="match status" value="1"/>
</dbReference>
<dbReference type="eggNOG" id="COG1082">
    <property type="taxonomic scope" value="Bacteria"/>
</dbReference>
<dbReference type="InterPro" id="IPR013022">
    <property type="entry name" value="Xyl_isomerase-like_TIM-brl"/>
</dbReference>
<accession>Q8ELJ5</accession>
<evidence type="ECO:0000259" key="1">
    <source>
        <dbReference type="Pfam" id="PF01261"/>
    </source>
</evidence>
<dbReference type="InterPro" id="IPR036237">
    <property type="entry name" value="Xyl_isomerase-like_sf"/>
</dbReference>
<protein>
    <submittedName>
        <fullName evidence="2">Hypothetical conserved protein</fullName>
    </submittedName>
</protein>
<dbReference type="KEGG" id="oih:OB3232"/>
<name>Q8ELJ5_OCEIH</name>
<feature type="domain" description="Xylose isomerase-like TIM barrel" evidence="1">
    <location>
        <begin position="23"/>
        <end position="243"/>
    </location>
</feature>
<organism evidence="2 3">
    <name type="scientific">Oceanobacillus iheyensis (strain DSM 14371 / CIP 107618 / JCM 11309 / KCTC 3954 / HTE831)</name>
    <dbReference type="NCBI Taxonomy" id="221109"/>
    <lineage>
        <taxon>Bacteria</taxon>
        <taxon>Bacillati</taxon>
        <taxon>Bacillota</taxon>
        <taxon>Bacilli</taxon>
        <taxon>Bacillales</taxon>
        <taxon>Bacillaceae</taxon>
        <taxon>Oceanobacillus</taxon>
    </lineage>
</organism>
<proteinExistence type="predicted"/>
<sequence>MTKQFSLAHLTALEYAPPELTYLASDAGYDFVSFRPIYMGLPNEPNYALADNHEMFRQTKRALENTGIKLLDIELAKIQDDIDPKAYEPAFEVGAELGGRHVLSSIWTKDRSLYMERFHELCELAKTYGLTVELEFVPIAGVSNLEGAIDVLQSVKQENAGLMIDLHHFHRSKENVEDLKTLPKEWFRYLHLCDAPSTIPKQKEELIRIMREDRSYVGDGGIDIASIVDNIPEIPYSIEQPNRSEAIRLGYPEFVKQTLIKAKNYFNKISSEDRTIRK</sequence>
<dbReference type="SUPFAM" id="SSF51658">
    <property type="entry name" value="Xylose isomerase-like"/>
    <property type="match status" value="1"/>
</dbReference>
<keyword evidence="3" id="KW-1185">Reference proteome</keyword>
<dbReference type="RefSeq" id="WP_011067628.1">
    <property type="nucleotide sequence ID" value="NC_004193.1"/>
</dbReference>
<dbReference type="PANTHER" id="PTHR12110">
    <property type="entry name" value="HYDROXYPYRUVATE ISOMERASE"/>
    <property type="match status" value="1"/>
</dbReference>
<dbReference type="Gene3D" id="3.20.20.150">
    <property type="entry name" value="Divalent-metal-dependent TIM barrel enzymes"/>
    <property type="match status" value="1"/>
</dbReference>